<evidence type="ECO:0000313" key="8">
    <source>
        <dbReference type="EMBL" id="TXD77690.1"/>
    </source>
</evidence>
<feature type="transmembrane region" description="Helical" evidence="6">
    <location>
        <begin position="257"/>
        <end position="286"/>
    </location>
</feature>
<comment type="subcellular location">
    <subcellularLocation>
        <location evidence="1">Cell membrane</location>
        <topology evidence="1">Multi-pass membrane protein</topology>
    </subcellularLocation>
</comment>
<name>A0A2W7RBR3_9BACT</name>
<feature type="transmembrane region" description="Helical" evidence="6">
    <location>
        <begin position="9"/>
        <end position="27"/>
    </location>
</feature>
<keyword evidence="3 6" id="KW-0812">Transmembrane</keyword>
<dbReference type="PANTHER" id="PTHR39087">
    <property type="entry name" value="UPF0104 MEMBRANE PROTEIN MJ1595"/>
    <property type="match status" value="1"/>
</dbReference>
<feature type="transmembrane region" description="Helical" evidence="6">
    <location>
        <begin position="43"/>
        <end position="60"/>
    </location>
</feature>
<dbReference type="RefSeq" id="WP_086500943.1">
    <property type="nucleotide sequence ID" value="NZ_MSSV01000006.1"/>
</dbReference>
<dbReference type="OrthoDB" id="9812094at2"/>
<evidence type="ECO:0000313" key="7">
    <source>
        <dbReference type="EMBL" id="PZX58443.1"/>
    </source>
</evidence>
<dbReference type="PANTHER" id="PTHR39087:SF2">
    <property type="entry name" value="UPF0104 MEMBRANE PROTEIN MJ1595"/>
    <property type="match status" value="1"/>
</dbReference>
<accession>A0A2W7RBR3</accession>
<evidence type="ECO:0000313" key="10">
    <source>
        <dbReference type="Proteomes" id="UP000321927"/>
    </source>
</evidence>
<dbReference type="Proteomes" id="UP000249115">
    <property type="component" value="Unassembled WGS sequence"/>
</dbReference>
<evidence type="ECO:0000256" key="5">
    <source>
        <dbReference type="ARBA" id="ARBA00023136"/>
    </source>
</evidence>
<dbReference type="EMBL" id="QKZU01000005">
    <property type="protein sequence ID" value="PZX58443.1"/>
    <property type="molecule type" value="Genomic_DNA"/>
</dbReference>
<dbReference type="Pfam" id="PF03706">
    <property type="entry name" value="LPG_synthase_TM"/>
    <property type="match status" value="1"/>
</dbReference>
<reference evidence="7 9" key="1">
    <citation type="submission" date="2018-06" db="EMBL/GenBank/DDBJ databases">
        <title>Genomic Encyclopedia of Archaeal and Bacterial Type Strains, Phase II (KMG-II): from individual species to whole genera.</title>
        <authorList>
            <person name="Goeker M."/>
        </authorList>
    </citation>
    <scope>NUCLEOTIDE SEQUENCE [LARGE SCALE GENOMIC DNA]</scope>
    <source>
        <strain evidence="7 9">DSM 22686</strain>
    </source>
</reference>
<dbReference type="AlphaFoldDB" id="A0A2W7RBR3"/>
<dbReference type="EMBL" id="VORV01000006">
    <property type="protein sequence ID" value="TXD77690.1"/>
    <property type="molecule type" value="Genomic_DNA"/>
</dbReference>
<evidence type="ECO:0000256" key="3">
    <source>
        <dbReference type="ARBA" id="ARBA00022692"/>
    </source>
</evidence>
<feature type="transmembrane region" description="Helical" evidence="6">
    <location>
        <begin position="164"/>
        <end position="188"/>
    </location>
</feature>
<evidence type="ECO:0000256" key="1">
    <source>
        <dbReference type="ARBA" id="ARBA00004651"/>
    </source>
</evidence>
<gene>
    <name evidence="8" type="ORF">ESW18_09970</name>
    <name evidence="7" type="ORF">LV84_01651</name>
</gene>
<dbReference type="GO" id="GO:0005886">
    <property type="term" value="C:plasma membrane"/>
    <property type="evidence" value="ECO:0007669"/>
    <property type="project" value="UniProtKB-SubCell"/>
</dbReference>
<keyword evidence="4 6" id="KW-1133">Transmembrane helix</keyword>
<dbReference type="InterPro" id="IPR022791">
    <property type="entry name" value="L-PG_synthase/AglD"/>
</dbReference>
<keyword evidence="10" id="KW-1185">Reference proteome</keyword>
<sequence>MGQKYIKQFFQIAISLGIAVWIFWFLYKDIALESLLDQIESSNWSWIILSLTISMAGYLLRSWRWTLLIDTEEGEQVTLARSYHAVMIGNLVNMLIPRAGEVARCGVLTRTNGVSMGYLFGTVIVERSIDLICLLGTIFLAFIIEKELFLNLASQLVDLDSLGQMILSNLPIVFGGIAIFVLLIWYIFRRFRDHGLINKLQHFFREILSGLKRIGKLSNPIGFWISSVLLWVIYFLTMYTIAFGIPSTANLSPGEVLLVMVMGSIGMIAPVQGGIGTFHALVAFILIQLGISEVDGKIFAAIIHGTQVLLVLVVGLVSWIIMMKLPTWTKPEQAKHVFNPANTTNL</sequence>
<protein>
    <submittedName>
        <fullName evidence="8">Flippase-like domain-containing protein</fullName>
    </submittedName>
</protein>
<proteinExistence type="predicted"/>
<comment type="caution">
    <text evidence="7">The sequence shown here is derived from an EMBL/GenBank/DDBJ whole genome shotgun (WGS) entry which is preliminary data.</text>
</comment>
<feature type="transmembrane region" description="Helical" evidence="6">
    <location>
        <begin position="298"/>
        <end position="321"/>
    </location>
</feature>
<feature type="transmembrane region" description="Helical" evidence="6">
    <location>
        <begin position="118"/>
        <end position="144"/>
    </location>
</feature>
<evidence type="ECO:0000313" key="9">
    <source>
        <dbReference type="Proteomes" id="UP000249115"/>
    </source>
</evidence>
<evidence type="ECO:0000256" key="6">
    <source>
        <dbReference type="SAM" id="Phobius"/>
    </source>
</evidence>
<evidence type="ECO:0000256" key="4">
    <source>
        <dbReference type="ARBA" id="ARBA00022989"/>
    </source>
</evidence>
<feature type="transmembrane region" description="Helical" evidence="6">
    <location>
        <begin position="221"/>
        <end position="245"/>
    </location>
</feature>
<keyword evidence="5 6" id="KW-0472">Membrane</keyword>
<organism evidence="7 9">
    <name type="scientific">Algoriphagus ratkowskyi</name>
    <dbReference type="NCBI Taxonomy" id="57028"/>
    <lineage>
        <taxon>Bacteria</taxon>
        <taxon>Pseudomonadati</taxon>
        <taxon>Bacteroidota</taxon>
        <taxon>Cytophagia</taxon>
        <taxon>Cytophagales</taxon>
        <taxon>Cyclobacteriaceae</taxon>
        <taxon>Algoriphagus</taxon>
    </lineage>
</organism>
<dbReference type="NCBIfam" id="TIGR00374">
    <property type="entry name" value="flippase-like domain"/>
    <property type="match status" value="1"/>
</dbReference>
<evidence type="ECO:0000256" key="2">
    <source>
        <dbReference type="ARBA" id="ARBA00022475"/>
    </source>
</evidence>
<dbReference type="Proteomes" id="UP000321927">
    <property type="component" value="Unassembled WGS sequence"/>
</dbReference>
<reference evidence="8 10" key="2">
    <citation type="submission" date="2019-08" db="EMBL/GenBank/DDBJ databases">
        <title>Genome of Algoriphagus ratkowskyi IC026.</title>
        <authorList>
            <person name="Bowman J.P."/>
        </authorList>
    </citation>
    <scope>NUCLEOTIDE SEQUENCE [LARGE SCALE GENOMIC DNA]</scope>
    <source>
        <strain evidence="8 10">IC026</strain>
    </source>
</reference>
<keyword evidence="2" id="KW-1003">Cell membrane</keyword>